<dbReference type="Gene3D" id="1.10.10.10">
    <property type="entry name" value="Winged helix-like DNA-binding domain superfamily/Winged helix DNA-binding domain"/>
    <property type="match status" value="1"/>
</dbReference>
<feature type="domain" description="HTH deoR-type" evidence="3">
    <location>
        <begin position="2"/>
        <end position="57"/>
    </location>
</feature>
<comment type="caution">
    <text evidence="4">The sequence shown here is derived from an EMBL/GenBank/DDBJ whole genome shotgun (WGS) entry which is preliminary data.</text>
</comment>
<evidence type="ECO:0000313" key="4">
    <source>
        <dbReference type="EMBL" id="MDT0453145.1"/>
    </source>
</evidence>
<dbReference type="InterPro" id="IPR036390">
    <property type="entry name" value="WH_DNA-bd_sf"/>
</dbReference>
<sequence length="329" mass="36160">MRASRLVSILLLLQTRGRMTAQELAETLEVSVRTVYRDMESLSASGIPLYGEAGREGGYQLLEGYRTRLTGLTADEARALFLTGLPAAAAALGLGPVAADARLKVSAALPPEMRERAEQSRQRVHVDIPGWYQDSDDAPQLAAVANAVWNQQTVRIRYERWAAPHEVLRTVCPYGVVLKAGRWYLVAGSGHGIRTYRVSRILELELLDETFERPEGFDLAGHWHEYLATFDARRFREKAVLRLSPAALRDIEQLLEPAAARAAELSAGPLDAEGWTRVTVPIESAERALPALLSMGVEAEVVGPPELRDRVRRTLAVMAARYGDGATPA</sequence>
<dbReference type="Pfam" id="PF25583">
    <property type="entry name" value="WCX"/>
    <property type="match status" value="1"/>
</dbReference>
<dbReference type="InterPro" id="IPR036388">
    <property type="entry name" value="WH-like_DNA-bd_sf"/>
</dbReference>
<dbReference type="PANTHER" id="PTHR34580">
    <property type="match status" value="1"/>
</dbReference>
<dbReference type="PIRSF" id="PIRSF016838">
    <property type="entry name" value="PafC"/>
    <property type="match status" value="1"/>
</dbReference>
<dbReference type="Pfam" id="PF08279">
    <property type="entry name" value="HTH_11"/>
    <property type="match status" value="1"/>
</dbReference>
<dbReference type="Pfam" id="PF13280">
    <property type="entry name" value="WYL"/>
    <property type="match status" value="1"/>
</dbReference>
<evidence type="ECO:0000256" key="2">
    <source>
        <dbReference type="ARBA" id="ARBA00023163"/>
    </source>
</evidence>
<keyword evidence="1" id="KW-0805">Transcription regulation</keyword>
<keyword evidence="5" id="KW-1185">Reference proteome</keyword>
<dbReference type="InterPro" id="IPR057727">
    <property type="entry name" value="WCX_dom"/>
</dbReference>
<dbReference type="InterPro" id="IPR013196">
    <property type="entry name" value="HTH_11"/>
</dbReference>
<dbReference type="InterPro" id="IPR026881">
    <property type="entry name" value="WYL_dom"/>
</dbReference>
<proteinExistence type="predicted"/>
<evidence type="ECO:0000256" key="1">
    <source>
        <dbReference type="ARBA" id="ARBA00023015"/>
    </source>
</evidence>
<dbReference type="Proteomes" id="UP001180531">
    <property type="component" value="Unassembled WGS sequence"/>
</dbReference>
<evidence type="ECO:0000313" key="5">
    <source>
        <dbReference type="Proteomes" id="UP001180531"/>
    </source>
</evidence>
<dbReference type="InterPro" id="IPR028349">
    <property type="entry name" value="PafC-like"/>
</dbReference>
<evidence type="ECO:0000259" key="3">
    <source>
        <dbReference type="PROSITE" id="PS51000"/>
    </source>
</evidence>
<dbReference type="InterPro" id="IPR001034">
    <property type="entry name" value="DeoR_HTH"/>
</dbReference>
<keyword evidence="2" id="KW-0804">Transcription</keyword>
<dbReference type="EMBL" id="JAVRFI010000027">
    <property type="protein sequence ID" value="MDT0453145.1"/>
    <property type="molecule type" value="Genomic_DNA"/>
</dbReference>
<dbReference type="PANTHER" id="PTHR34580:SF1">
    <property type="entry name" value="PROTEIN PAFC"/>
    <property type="match status" value="1"/>
</dbReference>
<accession>A0ABU2SWC1</accession>
<reference evidence="4" key="1">
    <citation type="submission" date="2024-05" db="EMBL/GenBank/DDBJ databases">
        <title>30 novel species of actinomycetes from the DSMZ collection.</title>
        <authorList>
            <person name="Nouioui I."/>
        </authorList>
    </citation>
    <scope>NUCLEOTIDE SEQUENCE</scope>
    <source>
        <strain evidence="4">DSM 40473</strain>
    </source>
</reference>
<dbReference type="SUPFAM" id="SSF46785">
    <property type="entry name" value="Winged helix' DNA-binding domain"/>
    <property type="match status" value="1"/>
</dbReference>
<dbReference type="PROSITE" id="PS51000">
    <property type="entry name" value="HTH_DEOR_2"/>
    <property type="match status" value="1"/>
</dbReference>
<protein>
    <submittedName>
        <fullName evidence="4">YafY family protein</fullName>
    </submittedName>
</protein>
<organism evidence="4 5">
    <name type="scientific">Streptomyces hesseae</name>
    <dbReference type="NCBI Taxonomy" id="3075519"/>
    <lineage>
        <taxon>Bacteria</taxon>
        <taxon>Bacillati</taxon>
        <taxon>Actinomycetota</taxon>
        <taxon>Actinomycetes</taxon>
        <taxon>Kitasatosporales</taxon>
        <taxon>Streptomycetaceae</taxon>
        <taxon>Streptomyces</taxon>
    </lineage>
</organism>
<dbReference type="PROSITE" id="PS52050">
    <property type="entry name" value="WYL"/>
    <property type="match status" value="1"/>
</dbReference>
<name>A0ABU2SWC1_9ACTN</name>
<dbReference type="RefSeq" id="WP_311614758.1">
    <property type="nucleotide sequence ID" value="NZ_JAVRFI010000027.1"/>
</dbReference>
<gene>
    <name evidence="4" type="ORF">RM609_29285</name>
</gene>
<dbReference type="InterPro" id="IPR051534">
    <property type="entry name" value="CBASS_pafABC_assoc_protein"/>
</dbReference>